<dbReference type="Proteomes" id="UP001243844">
    <property type="component" value="Unassembled WGS sequence"/>
</dbReference>
<dbReference type="PANTHER" id="PTHR35802:SF1">
    <property type="entry name" value="PROTEASE SYNTHASE AND SPORULATION PROTEIN PAI 2"/>
    <property type="match status" value="1"/>
</dbReference>
<dbReference type="Pfam" id="PF04299">
    <property type="entry name" value="FMN_bind_2"/>
    <property type="match status" value="1"/>
</dbReference>
<sequence length="216" mass="24402">MYIPKDFAEQRIDVLQELIIQHPFATLVCYGNQGLDAHHLPFELNAEQGQFGVLHAHVARNNLLWTAVKNGDEVLVVFQAGDAYITPNSYPSKHEHHQQVPTWNYRVVHVYGKITVHDDEQYVRGVVARLTRRHEASQVEPWKMTDAPKDYLQQMLKAIVGIQIEITKIQGKFKLGQNKAIADIEGAASALQQQGKVELAQAMYVVAAEKQNTVVK</sequence>
<dbReference type="AlphaFoldDB" id="A0AAW8J8F7"/>
<dbReference type="PIRSF" id="PIRSF010372">
    <property type="entry name" value="PaiB"/>
    <property type="match status" value="1"/>
</dbReference>
<comment type="caution">
    <text evidence="1">The sequence shown here is derived from an EMBL/GenBank/DDBJ whole genome shotgun (WGS) entry which is preliminary data.</text>
</comment>
<evidence type="ECO:0000313" key="1">
    <source>
        <dbReference type="EMBL" id="MDQ8934855.1"/>
    </source>
</evidence>
<protein>
    <submittedName>
        <fullName evidence="1">FMN-binding negative transcriptional regulator</fullName>
    </submittedName>
</protein>
<proteinExistence type="predicted"/>
<dbReference type="PANTHER" id="PTHR35802">
    <property type="entry name" value="PROTEASE SYNTHASE AND SPORULATION PROTEIN PAI 2"/>
    <property type="match status" value="1"/>
</dbReference>
<gene>
    <name evidence="1" type="ORF">RFH47_03800</name>
</gene>
<dbReference type="InterPro" id="IPR007396">
    <property type="entry name" value="TR_PAI2-type"/>
</dbReference>
<dbReference type="RefSeq" id="WP_308981017.1">
    <property type="nucleotide sequence ID" value="NZ_JAVIDL010000005.1"/>
</dbReference>
<name>A0AAW8J8F7_9GAMM</name>
<organism evidence="1 2">
    <name type="scientific">Acinetobacter rudis</name>
    <dbReference type="NCBI Taxonomy" id="632955"/>
    <lineage>
        <taxon>Bacteria</taxon>
        <taxon>Pseudomonadati</taxon>
        <taxon>Pseudomonadota</taxon>
        <taxon>Gammaproteobacteria</taxon>
        <taxon>Moraxellales</taxon>
        <taxon>Moraxellaceae</taxon>
        <taxon>Acinetobacter</taxon>
    </lineage>
</organism>
<evidence type="ECO:0000313" key="2">
    <source>
        <dbReference type="Proteomes" id="UP001243844"/>
    </source>
</evidence>
<dbReference type="Gene3D" id="2.30.110.10">
    <property type="entry name" value="Electron Transport, Fmn-binding Protein, Chain A"/>
    <property type="match status" value="1"/>
</dbReference>
<reference evidence="1" key="1">
    <citation type="submission" date="2023-08" db="EMBL/GenBank/DDBJ databases">
        <title>Emergence of clinically-relevant ST2 carbapenem-resistant Acinetobacter baumannii strains in hospital sewages in Zhejiang, East of China.</title>
        <authorList>
            <person name="Kaichao C."/>
            <person name="Zhang R."/>
        </authorList>
    </citation>
    <scope>NUCLEOTIDE SEQUENCE</scope>
    <source>
        <strain evidence="1">M-RB-37</strain>
    </source>
</reference>
<dbReference type="InterPro" id="IPR012349">
    <property type="entry name" value="Split_barrel_FMN-bd"/>
</dbReference>
<dbReference type="SUPFAM" id="SSF50475">
    <property type="entry name" value="FMN-binding split barrel"/>
    <property type="match status" value="1"/>
</dbReference>
<accession>A0AAW8J8F7</accession>
<dbReference type="EMBL" id="JAVIDL010000005">
    <property type="protein sequence ID" value="MDQ8934855.1"/>
    <property type="molecule type" value="Genomic_DNA"/>
</dbReference>